<accession>A0A9P0D873</accession>
<evidence type="ECO:0000313" key="2">
    <source>
        <dbReference type="EMBL" id="CAH1113724.1"/>
    </source>
</evidence>
<dbReference type="Pfam" id="PF00531">
    <property type="entry name" value="Death"/>
    <property type="match status" value="1"/>
</dbReference>
<dbReference type="Proteomes" id="UP001153636">
    <property type="component" value="Chromosome 7"/>
</dbReference>
<evidence type="ECO:0000313" key="3">
    <source>
        <dbReference type="Proteomes" id="UP001153636"/>
    </source>
</evidence>
<gene>
    <name evidence="2" type="ORF">PSYICH_LOCUS13910</name>
</gene>
<protein>
    <recommendedName>
        <fullName evidence="1">Death domain-containing protein</fullName>
    </recommendedName>
</protein>
<dbReference type="InterPro" id="IPR011029">
    <property type="entry name" value="DEATH-like_dom_sf"/>
</dbReference>
<keyword evidence="3" id="KW-1185">Reference proteome</keyword>
<sequence>MTTQIGVNRCTEEQLFHFKDICKDDIASKRSYERVKCIQDLINILIKRDCAAKIDYILNALHIRRDETTNENVRREAINLNVRRPNVIQTLRLEHNQIARPQVLPDVPTDPIQQVDEIVAREIGNKWKELARQLNISEGHIDEFDNVYRGRLSESVKQILLYHRKCYPTTWKISLTNALIHARRRDILFSIQGILNII</sequence>
<dbReference type="AlphaFoldDB" id="A0A9P0D873"/>
<dbReference type="EMBL" id="OV651819">
    <property type="protein sequence ID" value="CAH1113724.1"/>
    <property type="molecule type" value="Genomic_DNA"/>
</dbReference>
<evidence type="ECO:0000259" key="1">
    <source>
        <dbReference type="PROSITE" id="PS50017"/>
    </source>
</evidence>
<dbReference type="OrthoDB" id="100767at2759"/>
<organism evidence="2 3">
    <name type="scientific">Psylliodes chrysocephalus</name>
    <dbReference type="NCBI Taxonomy" id="3402493"/>
    <lineage>
        <taxon>Eukaryota</taxon>
        <taxon>Metazoa</taxon>
        <taxon>Ecdysozoa</taxon>
        <taxon>Arthropoda</taxon>
        <taxon>Hexapoda</taxon>
        <taxon>Insecta</taxon>
        <taxon>Pterygota</taxon>
        <taxon>Neoptera</taxon>
        <taxon>Endopterygota</taxon>
        <taxon>Coleoptera</taxon>
        <taxon>Polyphaga</taxon>
        <taxon>Cucujiformia</taxon>
        <taxon>Chrysomeloidea</taxon>
        <taxon>Chrysomelidae</taxon>
        <taxon>Galerucinae</taxon>
        <taxon>Alticini</taxon>
        <taxon>Psylliodes</taxon>
    </lineage>
</organism>
<proteinExistence type="predicted"/>
<dbReference type="InterPro" id="IPR000488">
    <property type="entry name" value="Death_dom"/>
</dbReference>
<dbReference type="SUPFAM" id="SSF47986">
    <property type="entry name" value="DEATH domain"/>
    <property type="match status" value="1"/>
</dbReference>
<dbReference type="PROSITE" id="PS50017">
    <property type="entry name" value="DEATH_DOMAIN"/>
    <property type="match status" value="1"/>
</dbReference>
<feature type="domain" description="Death" evidence="1">
    <location>
        <begin position="112"/>
        <end position="195"/>
    </location>
</feature>
<name>A0A9P0D873_9CUCU</name>
<dbReference type="Gene3D" id="1.10.533.10">
    <property type="entry name" value="Death Domain, Fas"/>
    <property type="match status" value="1"/>
</dbReference>
<reference evidence="2" key="1">
    <citation type="submission" date="2022-01" db="EMBL/GenBank/DDBJ databases">
        <authorList>
            <person name="King R."/>
        </authorList>
    </citation>
    <scope>NUCLEOTIDE SEQUENCE</scope>
</reference>
<dbReference type="CDD" id="cd01670">
    <property type="entry name" value="Death"/>
    <property type="match status" value="1"/>
</dbReference>
<dbReference type="GO" id="GO:0007165">
    <property type="term" value="P:signal transduction"/>
    <property type="evidence" value="ECO:0007669"/>
    <property type="project" value="InterPro"/>
</dbReference>